<dbReference type="EMBL" id="JBHUMV010000017">
    <property type="protein sequence ID" value="MFD2756734.1"/>
    <property type="molecule type" value="Genomic_DNA"/>
</dbReference>
<dbReference type="Pfam" id="PF10045">
    <property type="entry name" value="DUF2280"/>
    <property type="match status" value="1"/>
</dbReference>
<protein>
    <submittedName>
        <fullName evidence="1">DUF2280 domain-containing protein</fullName>
    </submittedName>
</protein>
<proteinExistence type="predicted"/>
<gene>
    <name evidence="1" type="ORF">ACFSW6_21935</name>
</gene>
<reference evidence="2" key="1">
    <citation type="journal article" date="2019" name="Int. J. Syst. Evol. Microbiol.">
        <title>The Global Catalogue of Microorganisms (GCM) 10K type strain sequencing project: providing services to taxonomists for standard genome sequencing and annotation.</title>
        <authorList>
            <consortium name="The Broad Institute Genomics Platform"/>
            <consortium name="The Broad Institute Genome Sequencing Center for Infectious Disease"/>
            <person name="Wu L."/>
            <person name="Ma J."/>
        </authorList>
    </citation>
    <scope>NUCLEOTIDE SEQUENCE [LARGE SCALE GENOMIC DNA]</scope>
    <source>
        <strain evidence="2">TISTR 1906</strain>
    </source>
</reference>
<evidence type="ECO:0000313" key="1">
    <source>
        <dbReference type="EMBL" id="MFD2756734.1"/>
    </source>
</evidence>
<sequence>MAVLKDDVKLAIVQALACFDTPSQVAEQVKQEFGIVLARQQVAGYDPTKPSGKNLSQKLREVFSRTREAFLADISTIPIAQQAYRLRVLQRNLERADSRGNAAMVSTLLEQAAKELGGAFTNKRELTGKDGQPLAVASTNVHTAVTPEQLKEVVESVQAKF</sequence>
<keyword evidence="2" id="KW-1185">Reference proteome</keyword>
<dbReference type="InterPro" id="IPR018738">
    <property type="entry name" value="DUF2280"/>
</dbReference>
<dbReference type="Proteomes" id="UP001597463">
    <property type="component" value="Unassembled WGS sequence"/>
</dbReference>
<accession>A0ABW5UTN6</accession>
<dbReference type="RefSeq" id="WP_066470757.1">
    <property type="nucleotide sequence ID" value="NZ_BCNT01000001.1"/>
</dbReference>
<organism evidence="1 2">
    <name type="scientific">Comamonas terrae</name>
    <dbReference type="NCBI Taxonomy" id="673548"/>
    <lineage>
        <taxon>Bacteria</taxon>
        <taxon>Pseudomonadati</taxon>
        <taxon>Pseudomonadota</taxon>
        <taxon>Betaproteobacteria</taxon>
        <taxon>Burkholderiales</taxon>
        <taxon>Comamonadaceae</taxon>
        <taxon>Comamonas</taxon>
    </lineage>
</organism>
<name>A0ABW5UTN6_9BURK</name>
<evidence type="ECO:0000313" key="2">
    <source>
        <dbReference type="Proteomes" id="UP001597463"/>
    </source>
</evidence>
<comment type="caution">
    <text evidence="1">The sequence shown here is derived from an EMBL/GenBank/DDBJ whole genome shotgun (WGS) entry which is preliminary data.</text>
</comment>